<proteinExistence type="predicted"/>
<feature type="chain" id="PRO_5008056956" description="Tyrosine-protein kinase ephrin type A/B receptor-like domain-containing protein" evidence="3">
    <location>
        <begin position="17"/>
        <end position="6337"/>
    </location>
</feature>
<feature type="transmembrane region" description="Helical" evidence="2">
    <location>
        <begin position="5092"/>
        <end position="5116"/>
    </location>
</feature>
<evidence type="ECO:0000256" key="3">
    <source>
        <dbReference type="SAM" id="SignalP"/>
    </source>
</evidence>
<dbReference type="Proteomes" id="UP000078046">
    <property type="component" value="Unassembled WGS sequence"/>
</dbReference>
<dbReference type="SMART" id="SM01411">
    <property type="entry name" value="Ephrin_rec_like"/>
    <property type="match status" value="71"/>
</dbReference>
<keyword evidence="2" id="KW-1133">Transmembrane helix</keyword>
<keyword evidence="6" id="KW-1185">Reference proteome</keyword>
<protein>
    <recommendedName>
        <fullName evidence="4">Tyrosine-protein kinase ephrin type A/B receptor-like domain-containing protein</fullName>
    </recommendedName>
</protein>
<feature type="coiled-coil region" evidence="1">
    <location>
        <begin position="6020"/>
        <end position="6066"/>
    </location>
</feature>
<keyword evidence="2" id="KW-0472">Membrane</keyword>
<dbReference type="SUPFAM" id="SSF57184">
    <property type="entry name" value="Growth factor receptor domain"/>
    <property type="match status" value="16"/>
</dbReference>
<sequence length="6337" mass="687365">MIRLLLFFLIVKSIYSITPCISGKYLDTSLNCQTCPKGFYCPDGTISIIPCPVGTSNAITSQTSLTACVNCIIGKYTDTSGSTSCTTCKPGYKCENVGTFQPIICLAGTYSDGKTCKTCESGFYCPTDGLSNHIACPANQYSLTTGATTCELCPVDYKCTTTTITKCADTEYSDIGVVTCTSCTAGKIINAMGTGCYDCPGGFDCSSGTNPTPCNYGYYSATSENTCTPCTAGYHCANKITESACNVGTYSLAKAIECITCPFGFSCLNNNVIPIACATGYTSQFGQIKCFKCSVGSQCNEKRQAEECKEGYYSLLGTDLCIICPAGSYCQNNEKAVVCPAGYYSLTGKSKCTLCPDGNLCTNNNVLPVPCPSGTYNVETPTATACTDCPAGSYCKNAYSIPILCEKGYYSAVKSTSCIYCPEGYRCHVTKTKCSDGYYSEAGNMYCIPSRGGYYTDGFKEYSCAFGHYALPLSTTCTISPAGKFILNRAYLPVNCKYGTYSTVGLEECIICPAGYSCTTIAKTQCNSGEYSVAGDDKCHVCVAGSICPSKSIATITKCTLGSYALASSTSCTLCPAGSYCPSTTTAIVTACDAGQYSLGSSYYCIDCPSGYKCATKTLRPVKCSSGYYSAKKQTICIQCEAGYACLYTEDYKKKQCDKGTYSSIGSLYCTICTVGYVCESGSIVPNPTAGLCKIGHYCDGKDSFKCPIGTYNGNTGSSSIDACQACPAGTCCSTSALSTSASSPCVKGYYCPERTTNCMDFPCKEGTYSASTSLTAANECTICPAGSYCLEGSYLPRNCAKGFYCVLGSSQGKLCPEGTYGNSIQADAVSKCLNCIAGHYCPKGSRTKPIVDAIPCPTGTYNSNIGSKLLSDCLPCTSGFSCPSIGLNSLSITCEAGYYCPTGSKKSRAISCPSGTVDNTMGLKLSTECSSCPVGFYCLDSTCKSTLSGCKNVPIECPKGYYCPTSTGYAKSYPCPPGTYGLAAGYSQSSDCVTCPAGEFCLGKGETTTSGRCDPGHYCVAGSKNPNNAKCLAGTYNSDYGGKSAAECRKCLQGHYCTESSIEPIMCPEGTFMTDGVTVESSKTNPYVPLTITGNTGASKIQDCQDCPAGSICKKGANVAIACGKGMYSLAKSTICETCLEGYMCSSTTTSKTTMLTAKCTAGYLCKAGTIDISTAEIVKPGKYSLEGTNVAISCPAGTFGATEGLKSISECTMCRSGEYCTGGKQFPDGQCDKGYYCPSNIANPFSNSYGNIGSYGPKQIKCPQATYNIYYKKSKLEDCIACTSGFYCGVATVNPLICPAGHYCPISTFSPIACPVGSKGSSADCKKCDPGYFCSQPGVTNPTGKCDSGYLCISGSKIQKPIDGTTGKICPKGFYCPKGIEIALPCPVGTYSNVEGLNGITECKKCDAGYYCSSLGAVAVTNPCDAGYYCPDAAQYSKQLATDPGYYAPQGSAVQTECPIGTFTPEPSMAACVDCLAGYYCENLKMSVPVICPIGFYCPTKTIVPKECPPGTYSKFDGQISFADCISCPPGQYCSNKGASQSYGLCKAGHVCFGYALIEDPVYNIDVSGGKAVITYGDICKQGHYCLAGSSSYIPCPIGTYNPNFGGTSLTNCLSCEKGMYCPNSGMTSPAKFKISNATNVYTNVSLDKCSDGFYCTLKSFTLTPLDGTTGNICPVYNYCVSGSSSATPCEDGYYNNNKGSSACILCKNGYICLAGVKLAICPSGGYCPKSTVDYKLKVSIKCGIGYYNGLTGRSTVDDCIPCKSGKYCDATGLSAVTGDIAAGYWAYTLASSSTPTDSADGYFGRCPRGHYCPLGSGKPIQCKSGYYGKDWSQTSIASCVKCSAGYACPFKATTSTNNALPCLANFFCKAGSITTTPVDGMSGNLCGLGKMCTQATTAEISCKAGTYQDEIGKSECKVCKSGFYCPAASTNPIKCPKGYYCPNGISTYTAYKCPIGTYNPLEQQKSINSCLDCTSGYYCDTMAKITITTKCDAGYYCVAKATSKTPPETALNGKCKDTYYCPIGSKYMKECSAGKYCSGLGLATPNGSCDAGYICNGLSKVKNPTDGTKGNICPIGHFCTSGTVLPEPCPSGTFRSTTGAKLVGDCAKCPTGKYCDGIANSQSVKICKAGYFCPENSIMASLVGNVCPIGYYCPEGSSVQIICASGTYQPQVGQSSCIPCPTSNFCDNSGGAITLSDATLCPKGHICREGTSSSTQYPCQIGTYKSAVGSLDISQCEPCPGGFYCDTTGIVTPTKKCSAGTAIIIFRYYCILGAKTATPTQSLLANICKPGHYCVVGSVNPIPCPIGSFSSSFGLKTATECTDCTAGKYCETKGLLVPTGSCEKGYYCKIKASSPSETKCSAKFYCPQGTTVEIDCPIGFFCPIGTAEPITCSPGMYCEIKSLSVVTGLCDAGYYCTSGSSSKTPTGTNGNICDKGFYCLAGSYIPVACPPGTYQPNTNAKALSDCLPCTAGSYCIGSGLIEVSGTCKSGYFCKSGTVSPKPKTAFCPKGYFCKSAATDKSECPSGQYNFNTHQSSCKQCKSGYFCNNAGGSPVITISTSPCPKGYFCLMGTKTSNQSPCPLGKYNDAIMAKSSVGCKKCKDGYVCDSLGLVIPTKKCPAGSYCRFGENPLSCTAGSYCPLGSYEPIPCPVGTFSAAIGLSLLSQCTDCTAGKYCDKLGATIESGNCLAGYYCESGSKIENNKVCAPAGTFCPASSTSPQNCPAGYWSDLVGLSNVNQCKICTIGYYCDVAGLAAPKAKCPAKYFCPEGTIDYSTNECPIGYQCPTTGLIQPMRNNYPYKFSCKSGYYTDIKAQSACKICDAGYYCLTHDYKTEPIIKHLRYDCPIGYYCEAGTALNWKPCPISTFSTTSKLTLVSQCTKCKIGEYCDNLHLYKPTGSCKAGSYCVTSSSISSPNVCTLTSIGAICPTKNYCTGKDQPIPCLAGFYQDEEGSSSCKKCPAGYFCGAAISTFIGNDCPQGHYCPEGTKTATELKCPVGTFNRLKNRKILTDCLSCLPGYYCDVEALVLPIKKCSGGYYCMKSATTKDPKLENIGDICPIGYYCPEGSAVPIICPPGKYCDSVGLLLPTADCQKGHYCTIGTKISTPMDGVTGNICLEGYYCPIGKYCSSEFLTTPTGNCQAGYFCPTGASLSQQTPCTIGHYCTESSSSPRPCESRKYQDEDGSSTCKNCFAGYYCNGSINTLTNPTGILNCDKGKYCTDKSQQAVSCSSGTYNDKLNAISKDYCKNCPSGLVCDQVTTHTPTVKCPATYYCKYGANTLTPNLALASICPAGYYCPIETAVPIPCPIGTYSRNRGLKAVVECKKCIVGNYCPTIAMTDSTLKCPSGYYCPEGSSIATAQQCASGKYCASGTSIETKCAIGTFSNIVMIKSKSECLLCTSSFYCQTEALTAPTGKCSAGYYCPIGSKTDKEIDCVIGQYCPLQSAEPIKCQDGTFTSIANSDKCLECPAGSYCLTKTIILNSLSSVKISCEKGYYCLAGTGYYSLKCYPGSYSSDNGNTKASDCIPCKAGFYCDGFGLLSVKGPCKKGFYCKIGSFSETPIITAVNSCTLVSSTEDAGQCPKGHYCLLAASVPIKCAESYYTDLLGQFECQECPAKYYCVLGTVNPIICPKGHFCPKRSFDKNTNPCEAGKYSDVTGLKISTECKLCTVGKYCEGVGNVGPTGDCAEGYFCESGVFSKKPYINGGFCKVGFYCPLGSSFAFKCTAGKYCDRSVLSKVSGDCNEGYYCPIGSKSRFEKPCPIAHYCTAGSDYPTRCPAGTYSNMLRLVKLSDCLSCIAGYYCSMPGIDKPIGLCPSGYYCPTKTITFTLKCTKGHKCVEGSAAPVPCESGTYQNKLGSSKCEDCPPGYFCDATLNPVIDPYLSKCPKGYYCPLKTTSNKKYPCLIGTYNDNEIAASVNQCKQCPIGYYCPSIGMSAYSAKCTAGYYCSGGQSNPKLASNICKLGYFCLEGTLYPAPCPKGTYSITKGLTKSSECTKCIAGRYCEIGTDSICILFIISTFLFACIFNVNLRKCAAGYICLTGSYIKAPTDNVIGYACPKGNYCTEGAINPTKCAAGTYADIIGLGACKICPSGLRCPELETITPIKCEVGKYCKEGTIKNSINCPKGTFNPNVGGRSEIACKYCPSGKYCDSDGLSAPTGSCAAGYICISGSKSISPNDNVNIPCPKGNYCLAGAISGTPCPIGMILSNIGAKQASECLNCIGRHYCDKIGGFEPTDVCSAGFFCPDNELRSTARPTNHKCTKGHYCPVGSLEPLKCQKGYFQPSIQSTVCIKCPKGFFCKDLATIKPTICSAYSYCPLASVEPITCPDGTFTDATTDQLEDASQCTICPLGKYCQSGKITGDCDAGFYCVSGNKISNPEVSSYPVIGSLCPYGYWCPIGCKKPEKCMDGKVINMIGAKSINDCDFCPAGKQCPIGAVIPKPCSVGHYCEYNKNMVGCPKGTYLDFEEAKSIFQCKFCPAGYICSRKATVLYKLTECPIGNYCPIKADSIKPCVVSTFRNNTHGKSNFDCFSCSEGYYCDQVALNVPLNKCNSGKYCPTGTIIPSNCPIGYFCPKIIQKIKCPVGYYCPVSSEIPIKCPIAHYCPLGENSGAVSMIKCPLGYRYIIGSNQDSFKNTCQPCPSGYYGDETRLKCNLCPSKQVCPTATISYNISTIANSVNWALQNTSYICPIGHYCPMGSGIPTPCPIGYFNRFIGKDDVRQCLPCKSNYFTHMVGMSSCIHCGSKRTHSLITKNSCVCPPNKNLYYQTSSRSCACEIGTYLSDTAKINGYYQCKRHVYNNCDNHLIRNEYGDCVTIDWLDQHCKNEVCDSSNLFIRFDVQLGRCLCKIMERNTFCDTKCISNINNDLTLNCRNGEFVKRSYVKIGKQKVLTSCLNIPNYEYSLSEKYCSHHIDRVEPLNFVVLIDKYIIGVEHYNTDVLYKLFNQNSECSSESKFDGVISENEFSGIHNPIVCLEINEIIIFIHNDQNYPIFDRLNLFNSPTSNLDTKAFDLLENVKTNTSNTKSYNIFPYRFMQPGVFVFKHSVDHGKKIYIAVMSASSKCQSYKKFMHQTQQNFYTMKFSFNTDILVKSNLLFFILTIITIIVSFVLIIVINIIFTRFGWKKGNVSLKGRQYGKKFDLSKLASRGTKLESVDKYANCNENIDDFEIDELSEMRNVYLDLDKFNKETFYNLLNKQSAHILLKSESFDNKICTFYSNIKQNVTKLEKMVNKIKDDSQPETYTVNFYRLNKHLEMLNQEIIRRKYFAEIVTKISKQIQDYITGIYKENFLFNSNLHSTLSAIIHCCELIKINKSQNDASSSLYNSLISNVHLISNMRQYYMNRLISIINLDKKIKNFKDSDGHMTTLPIKDDIDTITYFDKLTGLDMLKEDYTLINPNNDKCYKRDAYFYSKKYCFFSKIEGNVFYDCVQKKLVNYLDNYQLLINNSNNGKNVLIPFIPMPVDVNNEEMTAFHVHQHTQNDYLSADGFIIDYENGFYVPTLAVTFCFKCKHFIALGKTFIDPITNLVHPLTVGSCLQTKSGLEVCIGLKFKSGNVCAKTLKYQSGQLENLPCAMNFILMDDNFYVLMCSKILSDYSDKNFEKIKTMEQDQIFSEESLSNLSNICENSKNFLMSLKNVETEKSNSFINKLNYWSSMYHCFSRMSKTGGCDGFYRINQDENVKIPLLIGSKYFDIENKMNNAHILGTMYDTSQDKLFPLCGLMHTIDKTEKIPIEFGKMTIDYNTLGIGKVCSVEYDYKNCHTVCKTVQSTCPPPQGLHLRGSIAIMSSNVLESIRRVEKFLPQMDPFLKSTKNVIMNMELLQEFSVKIGKVDELIDQTFHGTIFEYNVNNSYLNSYIIKNLISQKVNHLSNLENSFNKMKSIFYELKQLFERYTDSDREDHIKNIRSVYNDFIFSLSSLTQQVLIEKSFYLYLKRTISNRCNDFFYLYSYSIFNEHFKSEQFTFLSQAYVSKELDQLLNDLIVCIYNTNVKGPSGGTEKLVEINEYDNLLINQHGQTKIIKESDDIKGKIRKIEDELNQLNDDFNEKKRRELENEKNEREKIKESTIEEDEREKLLNESKTNHEKLMSNYKTNFDKNSSYLTNRIKQLEDNNPHKEEKCLESQYMNLLQNSVLYKKIENISNMINTSNPGLTALNKYKNCKSYTTLFSNFNHFDSKLKIIPASSLDCTDFIIYNFGTTIFKRLINCLNLNLNFKILLASQIPPNNYLQNCFRYCIHYQNEQNILYIRKEICANVGSFLFILTHCASHIIANNMNDDFDVTFFRVFQKILKVVCGQVFVLNDDFNNFYTDFDYEKIDKLIHYMDQSNLIKLLKTKNDIENL</sequence>
<dbReference type="InterPro" id="IPR011641">
    <property type="entry name" value="Tyr-kin_ephrin_A/B_rcpt-like"/>
</dbReference>
<reference evidence="5 6" key="1">
    <citation type="submission" date="2016-04" db="EMBL/GenBank/DDBJ databases">
        <title>The genome of Intoshia linei affirms orthonectids as highly simplified spiralians.</title>
        <authorList>
            <person name="Mikhailov K.V."/>
            <person name="Slusarev G.S."/>
            <person name="Nikitin M.A."/>
            <person name="Logacheva M.D."/>
            <person name="Penin A."/>
            <person name="Aleoshin V."/>
            <person name="Panchin Y.V."/>
        </authorList>
    </citation>
    <scope>NUCLEOTIDE SEQUENCE [LARGE SCALE GENOMIC DNA]</scope>
    <source>
        <strain evidence="5">Intl2013</strain>
        <tissue evidence="5">Whole animal</tissue>
    </source>
</reference>
<organism evidence="5 6">
    <name type="scientific">Intoshia linei</name>
    <dbReference type="NCBI Taxonomy" id="1819745"/>
    <lineage>
        <taxon>Eukaryota</taxon>
        <taxon>Metazoa</taxon>
        <taxon>Spiralia</taxon>
        <taxon>Lophotrochozoa</taxon>
        <taxon>Mesozoa</taxon>
        <taxon>Orthonectida</taxon>
        <taxon>Rhopaluridae</taxon>
        <taxon>Intoshia</taxon>
    </lineage>
</organism>
<dbReference type="InterPro" id="IPR009030">
    <property type="entry name" value="Growth_fac_rcpt_cys_sf"/>
</dbReference>
<gene>
    <name evidence="5" type="ORF">A3Q56_00182</name>
</gene>
<dbReference type="PANTHER" id="PTHR47236">
    <property type="entry name" value="GENE, 32742-RELATED-RELATED"/>
    <property type="match status" value="1"/>
</dbReference>
<comment type="caution">
    <text evidence="5">The sequence shown here is derived from an EMBL/GenBank/DDBJ whole genome shotgun (WGS) entry which is preliminary data.</text>
</comment>
<keyword evidence="3" id="KW-0732">Signal</keyword>
<evidence type="ECO:0000256" key="1">
    <source>
        <dbReference type="SAM" id="Coils"/>
    </source>
</evidence>
<accession>A0A177BEP4</accession>
<dbReference type="Pfam" id="PF07699">
    <property type="entry name" value="Ephrin_rec_like"/>
    <property type="match status" value="1"/>
</dbReference>
<evidence type="ECO:0000313" key="5">
    <source>
        <dbReference type="EMBL" id="OAF72051.1"/>
    </source>
</evidence>
<dbReference type="Gene3D" id="2.10.50.10">
    <property type="entry name" value="Tumor Necrosis Factor Receptor, subunit A, domain 2"/>
    <property type="match status" value="14"/>
</dbReference>
<keyword evidence="2" id="KW-0812">Transmembrane</keyword>
<feature type="domain" description="Tyrosine-protein kinase ephrin type A/B receptor-like" evidence="4">
    <location>
        <begin position="2153"/>
        <end position="2193"/>
    </location>
</feature>
<dbReference type="EMBL" id="LWCA01000007">
    <property type="protein sequence ID" value="OAF72051.1"/>
    <property type="molecule type" value="Genomic_DNA"/>
</dbReference>
<evidence type="ECO:0000256" key="2">
    <source>
        <dbReference type="SAM" id="Phobius"/>
    </source>
</evidence>
<evidence type="ECO:0000259" key="4">
    <source>
        <dbReference type="Pfam" id="PF07699"/>
    </source>
</evidence>
<dbReference type="PANTHER" id="PTHR47236:SF4">
    <property type="entry name" value="GENE 9195-RELATED"/>
    <property type="match status" value="1"/>
</dbReference>
<dbReference type="SMART" id="SM00289">
    <property type="entry name" value="WR1"/>
    <property type="match status" value="7"/>
</dbReference>
<feature type="signal peptide" evidence="3">
    <location>
        <begin position="1"/>
        <end position="16"/>
    </location>
</feature>
<feature type="transmembrane region" description="Helical" evidence="2">
    <location>
        <begin position="4005"/>
        <end position="4027"/>
    </location>
</feature>
<keyword evidence="1" id="KW-0175">Coiled coil</keyword>
<evidence type="ECO:0000313" key="6">
    <source>
        <dbReference type="Proteomes" id="UP000078046"/>
    </source>
</evidence>
<name>A0A177BEP4_9BILA</name>
<dbReference type="OrthoDB" id="439917at2759"/>
<dbReference type="InterPro" id="IPR006150">
    <property type="entry name" value="Cys_repeat_1"/>
</dbReference>